<dbReference type="EMBL" id="BMAV01008606">
    <property type="protein sequence ID" value="GFY52292.1"/>
    <property type="molecule type" value="Genomic_DNA"/>
</dbReference>
<comment type="caution">
    <text evidence="1">The sequence shown here is derived from an EMBL/GenBank/DDBJ whole genome shotgun (WGS) entry which is preliminary data.</text>
</comment>
<sequence>MLTLATSKLLNETARRVQPMCFVDNALTLSTLILPCPYGGHFMVSYTYSFSKPTFTGNTWKIDSDEIFCSNSNGRTIPSLNSKSQLEIFNPALLKGVGRKVVEHYRISSVICTLKD</sequence>
<protein>
    <submittedName>
        <fullName evidence="1">Uncharacterized protein</fullName>
    </submittedName>
</protein>
<keyword evidence="2" id="KW-1185">Reference proteome</keyword>
<dbReference type="Proteomes" id="UP000886998">
    <property type="component" value="Unassembled WGS sequence"/>
</dbReference>
<gene>
    <name evidence="1" type="ORF">TNIN_445681</name>
</gene>
<dbReference type="AlphaFoldDB" id="A0A8X7C3E2"/>
<reference evidence="1" key="1">
    <citation type="submission" date="2020-08" db="EMBL/GenBank/DDBJ databases">
        <title>Multicomponent nature underlies the extraordinary mechanical properties of spider dragline silk.</title>
        <authorList>
            <person name="Kono N."/>
            <person name="Nakamura H."/>
            <person name="Mori M."/>
            <person name="Yoshida Y."/>
            <person name="Ohtoshi R."/>
            <person name="Malay A.D."/>
            <person name="Moran D.A.P."/>
            <person name="Tomita M."/>
            <person name="Numata K."/>
            <person name="Arakawa K."/>
        </authorList>
    </citation>
    <scope>NUCLEOTIDE SEQUENCE</scope>
</reference>
<evidence type="ECO:0000313" key="1">
    <source>
        <dbReference type="EMBL" id="GFY52292.1"/>
    </source>
</evidence>
<name>A0A8X7C3E2_9ARAC</name>
<evidence type="ECO:0000313" key="2">
    <source>
        <dbReference type="Proteomes" id="UP000886998"/>
    </source>
</evidence>
<organism evidence="1 2">
    <name type="scientific">Trichonephila inaurata madagascariensis</name>
    <dbReference type="NCBI Taxonomy" id="2747483"/>
    <lineage>
        <taxon>Eukaryota</taxon>
        <taxon>Metazoa</taxon>
        <taxon>Ecdysozoa</taxon>
        <taxon>Arthropoda</taxon>
        <taxon>Chelicerata</taxon>
        <taxon>Arachnida</taxon>
        <taxon>Araneae</taxon>
        <taxon>Araneomorphae</taxon>
        <taxon>Entelegynae</taxon>
        <taxon>Araneoidea</taxon>
        <taxon>Nephilidae</taxon>
        <taxon>Trichonephila</taxon>
        <taxon>Trichonephila inaurata</taxon>
    </lineage>
</organism>
<accession>A0A8X7C3E2</accession>
<proteinExistence type="predicted"/>